<feature type="transmembrane region" description="Helical" evidence="2">
    <location>
        <begin position="114"/>
        <end position="134"/>
    </location>
</feature>
<feature type="compositionally biased region" description="Low complexity" evidence="1">
    <location>
        <begin position="306"/>
        <end position="320"/>
    </location>
</feature>
<evidence type="ECO:0000313" key="4">
    <source>
        <dbReference type="Proteomes" id="UP001500467"/>
    </source>
</evidence>
<comment type="caution">
    <text evidence="3">The sequence shown here is derived from an EMBL/GenBank/DDBJ whole genome shotgun (WGS) entry which is preliminary data.</text>
</comment>
<feature type="compositionally biased region" description="Polar residues" evidence="1">
    <location>
        <begin position="330"/>
        <end position="340"/>
    </location>
</feature>
<keyword evidence="2" id="KW-0472">Membrane</keyword>
<evidence type="ECO:0000256" key="2">
    <source>
        <dbReference type="SAM" id="Phobius"/>
    </source>
</evidence>
<keyword evidence="2" id="KW-0812">Transmembrane</keyword>
<feature type="compositionally biased region" description="Basic and acidic residues" evidence="1">
    <location>
        <begin position="46"/>
        <end position="82"/>
    </location>
</feature>
<organism evidence="3 4">
    <name type="scientific">Prauserella alba</name>
    <dbReference type="NCBI Taxonomy" id="176898"/>
    <lineage>
        <taxon>Bacteria</taxon>
        <taxon>Bacillati</taxon>
        <taxon>Actinomycetota</taxon>
        <taxon>Actinomycetes</taxon>
        <taxon>Pseudonocardiales</taxon>
        <taxon>Pseudonocardiaceae</taxon>
        <taxon>Prauserella</taxon>
    </lineage>
</organism>
<feature type="region of interest" description="Disordered" evidence="1">
    <location>
        <begin position="1"/>
        <end position="83"/>
    </location>
</feature>
<dbReference type="Pfam" id="PF11361">
    <property type="entry name" value="DUF3159"/>
    <property type="match status" value="1"/>
</dbReference>
<proteinExistence type="predicted"/>
<feature type="transmembrane region" description="Helical" evidence="2">
    <location>
        <begin position="220"/>
        <end position="240"/>
    </location>
</feature>
<name>A0ABN1V8E7_9PSEU</name>
<feature type="region of interest" description="Disordered" evidence="1">
    <location>
        <begin position="275"/>
        <end position="369"/>
    </location>
</feature>
<protein>
    <recommendedName>
        <fullName evidence="5">DUF3159 domain-containing protein</fullName>
    </recommendedName>
</protein>
<feature type="compositionally biased region" description="Low complexity" evidence="1">
    <location>
        <begin position="29"/>
        <end position="45"/>
    </location>
</feature>
<dbReference type="InterPro" id="IPR016566">
    <property type="entry name" value="UCP010219"/>
</dbReference>
<sequence length="369" mass="38216">MEIVSDTPPHEPQGEVPPRSDAVPRSESAPRGQQAQGGQQPSPSESSERGGSVERGEPVPRGDSADRGEPPSDGEPGPRRESLASLLGGRKGAIDASLPPVAFVVGWLVSGSSIGWGAAAAIALSVAIGCFRLARGDKIRAVLISLAAVVLAALIALRTGRAQDFFLIQLLSNMASALAWAVSIAIRWPLLGVVVGTVLGQKTRWRSDPDLLRAYSRASWVWVLGQYTLRIAVFGVLWWAGEVVALGVARTVLSWPLVALTVGVSGWVLHNSLPAQHPGLRHPVPPEAREPERSGAGTSSEEEAQDSSGSSWDAASGDGVSWKRVAKGSTPGNTGASADATQGRAAGAIDSGASPDGTNARSAPPGRDE</sequence>
<feature type="transmembrane region" description="Helical" evidence="2">
    <location>
        <begin position="141"/>
        <end position="157"/>
    </location>
</feature>
<dbReference type="Proteomes" id="UP001500467">
    <property type="component" value="Unassembled WGS sequence"/>
</dbReference>
<keyword evidence="2" id="KW-1133">Transmembrane helix</keyword>
<accession>A0ABN1V8E7</accession>
<evidence type="ECO:0008006" key="5">
    <source>
        <dbReference type="Google" id="ProtNLM"/>
    </source>
</evidence>
<feature type="transmembrane region" description="Helical" evidence="2">
    <location>
        <begin position="177"/>
        <end position="199"/>
    </location>
</feature>
<reference evidence="3 4" key="1">
    <citation type="journal article" date="2019" name="Int. J. Syst. Evol. Microbiol.">
        <title>The Global Catalogue of Microorganisms (GCM) 10K type strain sequencing project: providing services to taxonomists for standard genome sequencing and annotation.</title>
        <authorList>
            <consortium name="The Broad Institute Genomics Platform"/>
            <consortium name="The Broad Institute Genome Sequencing Center for Infectious Disease"/>
            <person name="Wu L."/>
            <person name="Ma J."/>
        </authorList>
    </citation>
    <scope>NUCLEOTIDE SEQUENCE [LARGE SCALE GENOMIC DNA]</scope>
    <source>
        <strain evidence="3 4">JCM 13022</strain>
    </source>
</reference>
<feature type="transmembrane region" description="Helical" evidence="2">
    <location>
        <begin position="252"/>
        <end position="269"/>
    </location>
</feature>
<keyword evidence="4" id="KW-1185">Reference proteome</keyword>
<dbReference type="EMBL" id="BAAALM010000005">
    <property type="protein sequence ID" value="GAA1199583.1"/>
    <property type="molecule type" value="Genomic_DNA"/>
</dbReference>
<evidence type="ECO:0000313" key="3">
    <source>
        <dbReference type="EMBL" id="GAA1199583.1"/>
    </source>
</evidence>
<evidence type="ECO:0000256" key="1">
    <source>
        <dbReference type="SAM" id="MobiDB-lite"/>
    </source>
</evidence>
<gene>
    <name evidence="3" type="ORF">GCM10009675_14290</name>
</gene>